<dbReference type="PROSITE" id="PS50042">
    <property type="entry name" value="CNMP_BINDING_3"/>
    <property type="match status" value="1"/>
</dbReference>
<dbReference type="Proteomes" id="UP001209317">
    <property type="component" value="Unassembled WGS sequence"/>
</dbReference>
<dbReference type="Gene3D" id="2.160.20.10">
    <property type="entry name" value="Single-stranded right-handed beta-helix, Pectin lyase-like"/>
    <property type="match status" value="3"/>
</dbReference>
<dbReference type="Pfam" id="PF23763">
    <property type="entry name" value="Beta-barrel_GLAA-B_I"/>
    <property type="match status" value="1"/>
</dbReference>
<evidence type="ECO:0000313" key="8">
    <source>
        <dbReference type="EMBL" id="MCU7695064.1"/>
    </source>
</evidence>
<dbReference type="InterPro" id="IPR011050">
    <property type="entry name" value="Pectin_lyase_fold/virulence"/>
</dbReference>
<comment type="caution">
    <text evidence="8">The sequence shown here is derived from an EMBL/GenBank/DDBJ whole genome shotgun (WGS) entry which is preliminary data.</text>
</comment>
<evidence type="ECO:0000256" key="2">
    <source>
        <dbReference type="ARBA" id="ARBA00001271"/>
    </source>
</evidence>
<keyword evidence="5" id="KW-0378">Hydrolase</keyword>
<dbReference type="GO" id="GO:0004557">
    <property type="term" value="F:alpha-galactosidase activity"/>
    <property type="evidence" value="ECO:0007669"/>
    <property type="project" value="UniProtKB-EC"/>
</dbReference>
<dbReference type="InterPro" id="IPR012334">
    <property type="entry name" value="Pectin_lyas_fold"/>
</dbReference>
<evidence type="ECO:0000313" key="9">
    <source>
        <dbReference type="Proteomes" id="UP001209317"/>
    </source>
</evidence>
<feature type="domain" description="Cyclic nucleotide-binding" evidence="7">
    <location>
        <begin position="365"/>
        <end position="421"/>
    </location>
</feature>
<keyword evidence="3" id="KW-0732">Signal</keyword>
<gene>
    <name evidence="8" type="ORF">OD355_11095</name>
</gene>
<proteinExistence type="predicted"/>
<dbReference type="InterPro" id="IPR057275">
    <property type="entry name" value="Beta-barrel_GLAA-B_I"/>
</dbReference>
<dbReference type="AlphaFoldDB" id="A0AAE3IND7"/>
<dbReference type="InterPro" id="IPR000595">
    <property type="entry name" value="cNMP-bd_dom"/>
</dbReference>
<accession>A0AAE3IND7</accession>
<organism evidence="8 9">
    <name type="scientific">Haoranjiania flava</name>
    <dbReference type="NCBI Taxonomy" id="1856322"/>
    <lineage>
        <taxon>Bacteria</taxon>
        <taxon>Pseudomonadati</taxon>
        <taxon>Bacteroidota</taxon>
        <taxon>Chitinophagia</taxon>
        <taxon>Chitinophagales</taxon>
        <taxon>Chitinophagaceae</taxon>
        <taxon>Haoranjiania</taxon>
    </lineage>
</organism>
<dbReference type="SUPFAM" id="SSF51126">
    <property type="entry name" value="Pectin lyase-like"/>
    <property type="match status" value="1"/>
</dbReference>
<comment type="catalytic activity">
    <reaction evidence="2">
        <text>Hydrolysis of terminal, non-reducing branched (1-&gt;3)-alpha-D-galactosidic residues, producing free D-galactose.</text>
        <dbReference type="EC" id="3.2.1.n1"/>
    </reaction>
</comment>
<sequence length="621" mass="70333">MHVLKNIFSGLIFLLFLLAGCKTANVVYLKDFGAMPDSRQNTAVAAAKLVQFLQSHKDAGPLTVHVPKGVYHFYETDALVREYYISNHDQDNPKKVGIELKQLKNITIDGNGSTFIFHGRMIPLAILHSRNITIKNISFDFELPALRQLNVLEANKNTGEVIAEIYPKANYQIKNNKLVVLGEGYEFEPSVAMAFNENKRLTYIRRDVGFSPRTVEEVRPDVLKISGWKEAAFTSPGERYVLRTYYRPTPGIFVSESKDITLHNVKVHYAEGMGMLAQMSENITLDSFAVALKGKDDPRYFTTQADATHFSACKGKIISRNGLYEGMADDAINVHGTYLRVVKIVNGHTLHARYMHPQAWGFKWGEAGDNVQFIESAKMELVGDNYTNKIKIIKPLDKPDDFGAREFEIVFEKPLPAQVSADGTYGLENLAWTPEVYFTNNIIRNNRARGALFSTPKKVVCSDNIFDHTHGTAILLCGDCNGWFETGACKDVEISNNTFINALTANYQFTNAVISIYPEIPDLKNQRKYFHSGIVIKDNKFDMFDRPVLYAKSTNGLRFENNTIVYNKEFAPFHWNKHLFFFEKVRNVVISNNKFQKILKPAEDVRIELSDSATIKIGNNQ</sequence>
<protein>
    <recommendedName>
        <fullName evidence="7">Cyclic nucleotide-binding domain-containing protein</fullName>
    </recommendedName>
</protein>
<keyword evidence="4" id="KW-0677">Repeat</keyword>
<reference evidence="8" key="1">
    <citation type="submission" date="2022-10" db="EMBL/GenBank/DDBJ databases">
        <authorList>
            <person name="Kim H.S."/>
            <person name="Kim J.-S."/>
            <person name="Suh M.K."/>
            <person name="Eom M.K."/>
            <person name="Lee J.-S."/>
        </authorList>
    </citation>
    <scope>NUCLEOTIDE SEQUENCE</scope>
    <source>
        <strain evidence="8">LIP-5</strain>
    </source>
</reference>
<evidence type="ECO:0000256" key="3">
    <source>
        <dbReference type="ARBA" id="ARBA00022729"/>
    </source>
</evidence>
<dbReference type="EMBL" id="JAOTPL010000018">
    <property type="protein sequence ID" value="MCU7695064.1"/>
    <property type="molecule type" value="Genomic_DNA"/>
</dbReference>
<evidence type="ECO:0000256" key="6">
    <source>
        <dbReference type="ARBA" id="ARBA00023295"/>
    </source>
</evidence>
<dbReference type="InterPro" id="IPR056441">
    <property type="entry name" value="Beta-barrel_GLAA-B_II"/>
</dbReference>
<comment type="catalytic activity">
    <reaction evidence="1">
        <text>Hydrolysis of terminal, non-reducing alpha-D-galactose residues in alpha-D-galactosides, including galactose oligosaccharides, galactomannans and galactolipids.</text>
        <dbReference type="EC" id="3.2.1.22"/>
    </reaction>
</comment>
<keyword evidence="6" id="KW-0326">Glycosidase</keyword>
<evidence type="ECO:0000256" key="4">
    <source>
        <dbReference type="ARBA" id="ARBA00022737"/>
    </source>
</evidence>
<evidence type="ECO:0000256" key="5">
    <source>
        <dbReference type="ARBA" id="ARBA00022801"/>
    </source>
</evidence>
<keyword evidence="9" id="KW-1185">Reference proteome</keyword>
<dbReference type="RefSeq" id="WP_263038551.1">
    <property type="nucleotide sequence ID" value="NZ_JAOTPL010000018.1"/>
</dbReference>
<dbReference type="PROSITE" id="PS51257">
    <property type="entry name" value="PROKAR_LIPOPROTEIN"/>
    <property type="match status" value="1"/>
</dbReference>
<evidence type="ECO:0000256" key="1">
    <source>
        <dbReference type="ARBA" id="ARBA00001255"/>
    </source>
</evidence>
<dbReference type="Pfam" id="PF23764">
    <property type="entry name" value="Beta-barrel_GLAA-B_II"/>
    <property type="match status" value="1"/>
</dbReference>
<name>A0AAE3IND7_9BACT</name>
<evidence type="ECO:0000259" key="7">
    <source>
        <dbReference type="PROSITE" id="PS50042"/>
    </source>
</evidence>